<protein>
    <submittedName>
        <fullName evidence="2">Regulator of G-protein signaling 18</fullName>
    </submittedName>
</protein>
<dbReference type="GeneID" id="100184282"/>
<dbReference type="CDD" id="cd07440">
    <property type="entry name" value="RGS"/>
    <property type="match status" value="1"/>
</dbReference>
<organism evidence="2 3">
    <name type="scientific">Ciona intestinalis</name>
    <name type="common">Transparent sea squirt</name>
    <name type="synonym">Ascidia intestinalis</name>
    <dbReference type="NCBI Taxonomy" id="7719"/>
    <lineage>
        <taxon>Eukaryota</taxon>
        <taxon>Metazoa</taxon>
        <taxon>Chordata</taxon>
        <taxon>Tunicata</taxon>
        <taxon>Ascidiacea</taxon>
        <taxon>Phlebobranchia</taxon>
        <taxon>Cionidae</taxon>
        <taxon>Ciona</taxon>
    </lineage>
</organism>
<accession>H2XZH4</accession>
<gene>
    <name evidence="2" type="primary">LOC100184282</name>
</gene>
<dbReference type="InterPro" id="IPR016137">
    <property type="entry name" value="RGS"/>
</dbReference>
<dbReference type="PROSITE" id="PS50132">
    <property type="entry name" value="RGS"/>
    <property type="match status" value="1"/>
</dbReference>
<dbReference type="EMBL" id="EAAA01000814">
    <property type="status" value="NOT_ANNOTATED_CDS"/>
    <property type="molecule type" value="Genomic_DNA"/>
</dbReference>
<reference evidence="3" key="1">
    <citation type="journal article" date="2002" name="Science">
        <title>The draft genome of Ciona intestinalis: insights into chordate and vertebrate origins.</title>
        <authorList>
            <person name="Dehal P."/>
            <person name="Satou Y."/>
            <person name="Campbell R.K."/>
            <person name="Chapman J."/>
            <person name="Degnan B."/>
            <person name="De Tomaso A."/>
            <person name="Davidson B."/>
            <person name="Di Gregorio A."/>
            <person name="Gelpke M."/>
            <person name="Goodstein D.M."/>
            <person name="Harafuji N."/>
            <person name="Hastings K.E."/>
            <person name="Ho I."/>
            <person name="Hotta K."/>
            <person name="Huang W."/>
            <person name="Kawashima T."/>
            <person name="Lemaire P."/>
            <person name="Martinez D."/>
            <person name="Meinertzhagen I.A."/>
            <person name="Necula S."/>
            <person name="Nonaka M."/>
            <person name="Putnam N."/>
            <person name="Rash S."/>
            <person name="Saiga H."/>
            <person name="Satake M."/>
            <person name="Terry A."/>
            <person name="Yamada L."/>
            <person name="Wang H.G."/>
            <person name="Awazu S."/>
            <person name="Azumi K."/>
            <person name="Boore J."/>
            <person name="Branno M."/>
            <person name="Chin-Bow S."/>
            <person name="DeSantis R."/>
            <person name="Doyle S."/>
            <person name="Francino P."/>
            <person name="Keys D.N."/>
            <person name="Haga S."/>
            <person name="Hayashi H."/>
            <person name="Hino K."/>
            <person name="Imai K.S."/>
            <person name="Inaba K."/>
            <person name="Kano S."/>
            <person name="Kobayashi K."/>
            <person name="Kobayashi M."/>
            <person name="Lee B.I."/>
            <person name="Makabe K.W."/>
            <person name="Manohar C."/>
            <person name="Matassi G."/>
            <person name="Medina M."/>
            <person name="Mochizuki Y."/>
            <person name="Mount S."/>
            <person name="Morishita T."/>
            <person name="Miura S."/>
            <person name="Nakayama A."/>
            <person name="Nishizaka S."/>
            <person name="Nomoto H."/>
            <person name="Ohta F."/>
            <person name="Oishi K."/>
            <person name="Rigoutsos I."/>
            <person name="Sano M."/>
            <person name="Sasaki A."/>
            <person name="Sasakura Y."/>
            <person name="Shoguchi E."/>
            <person name="Shin-i T."/>
            <person name="Spagnuolo A."/>
            <person name="Stainier D."/>
            <person name="Suzuki M.M."/>
            <person name="Tassy O."/>
            <person name="Takatori N."/>
            <person name="Tokuoka M."/>
            <person name="Yagi K."/>
            <person name="Yoshizaki F."/>
            <person name="Wada S."/>
            <person name="Zhang C."/>
            <person name="Hyatt P.D."/>
            <person name="Larimer F."/>
            <person name="Detter C."/>
            <person name="Doggett N."/>
            <person name="Glavina T."/>
            <person name="Hawkins T."/>
            <person name="Richardson P."/>
            <person name="Lucas S."/>
            <person name="Kohara Y."/>
            <person name="Levine M."/>
            <person name="Satoh N."/>
            <person name="Rokhsar D.S."/>
        </authorList>
    </citation>
    <scope>NUCLEOTIDE SEQUENCE [LARGE SCALE GENOMIC DNA]</scope>
</reference>
<dbReference type="SMART" id="SM00315">
    <property type="entry name" value="RGS"/>
    <property type="match status" value="1"/>
</dbReference>
<dbReference type="PANTHER" id="PTHR10845">
    <property type="entry name" value="REGULATOR OF G PROTEIN SIGNALING"/>
    <property type="match status" value="1"/>
</dbReference>
<dbReference type="PANTHER" id="PTHR10845:SF259">
    <property type="entry name" value="RGS DOMAIN-CONTAINING PROTEIN-RELATED"/>
    <property type="match status" value="1"/>
</dbReference>
<reference evidence="2" key="2">
    <citation type="journal article" date="2008" name="Genome Biol.">
        <title>Improved genome assembly and evidence-based global gene model set for the chordate Ciona intestinalis: new insight into intron and operon populations.</title>
        <authorList>
            <person name="Satou Y."/>
            <person name="Mineta K."/>
            <person name="Ogasawara M."/>
            <person name="Sasakura Y."/>
            <person name="Shoguchi E."/>
            <person name="Ueno K."/>
            <person name="Yamada L."/>
            <person name="Matsumoto J."/>
            <person name="Wasserscheid J."/>
            <person name="Dewar K."/>
            <person name="Wiley G.B."/>
            <person name="Macmil S.L."/>
            <person name="Roe B.A."/>
            <person name="Zeller R.W."/>
            <person name="Hastings K.E."/>
            <person name="Lemaire P."/>
            <person name="Lindquist E."/>
            <person name="Endo T."/>
            <person name="Hotta K."/>
            <person name="Inaba K."/>
        </authorList>
    </citation>
    <scope>NUCLEOTIDE SEQUENCE [LARGE SCALE GENOMIC DNA]</scope>
    <source>
        <strain evidence="2">wild type</strain>
    </source>
</reference>
<feature type="domain" description="RGS" evidence="1">
    <location>
        <begin position="201"/>
        <end position="308"/>
    </location>
</feature>
<sequence>MSCLDITTTAVVPDRIASRYRRRSMTSFECDVRQSTSSYEGKLSISSDGFRTMMRDIENGLSRRSKQNCSSTSDLNGFEFGGFIAQDSPFTKVKKTRRVQNIGKAGKRKYFGSISNISVCSSVSYRVKRLDVSTSRLKERMLKKSNRKSSDKNEKLQQKLDNLFAWLQRSGKKAGRYALNRRGSPIPMTKLETRKKSLDLTLKEVLSKKETTNAFRKFLSREMSEENLDFWLEVESYKKAKESKRQKLATRIYEKYISPSSTHEINLESYVRDHTERKLKDVSPDTFDLAQKHIFALMETDSFRRFLDLF</sequence>
<dbReference type="HOGENOM" id="CLU_897023_0_0_1"/>
<evidence type="ECO:0000313" key="2">
    <source>
        <dbReference type="Ensembl" id="ENSCINP00000035058.1"/>
    </source>
</evidence>
<dbReference type="OMA" id="SPIPMTK"/>
<dbReference type="RefSeq" id="XP_002127275.1">
    <property type="nucleotide sequence ID" value="XM_002127239.4"/>
</dbReference>
<proteinExistence type="predicted"/>
<accession>A0A1W2W9E8</accession>
<dbReference type="InterPro" id="IPR036305">
    <property type="entry name" value="RGS_sf"/>
</dbReference>
<dbReference type="AlphaFoldDB" id="H2XZH4"/>
<reference evidence="2" key="3">
    <citation type="submission" date="2025-08" db="UniProtKB">
        <authorList>
            <consortium name="Ensembl"/>
        </authorList>
    </citation>
    <scope>IDENTIFICATION</scope>
</reference>
<reference evidence="2" key="4">
    <citation type="submission" date="2025-09" db="UniProtKB">
        <authorList>
            <consortium name="Ensembl"/>
        </authorList>
    </citation>
    <scope>IDENTIFICATION</scope>
</reference>
<keyword evidence="3" id="KW-1185">Reference proteome</keyword>
<name>H2XZH4_CIOIN</name>
<dbReference type="PRINTS" id="PR01301">
    <property type="entry name" value="RGSPROTEIN"/>
</dbReference>
<dbReference type="KEGG" id="cin:100184282"/>
<evidence type="ECO:0000259" key="1">
    <source>
        <dbReference type="PROSITE" id="PS50132"/>
    </source>
</evidence>
<dbReference type="Ensembl" id="ENSCINT00000035214.1">
    <property type="protein sequence ID" value="ENSCINP00000035058.1"/>
    <property type="gene ID" value="ENSCING00000023631.1"/>
</dbReference>
<dbReference type="Gene3D" id="1.10.167.10">
    <property type="entry name" value="Regulator of G-protein Signalling 4, domain 2"/>
    <property type="match status" value="1"/>
</dbReference>
<dbReference type="FunFam" id="1.10.167.10:FF:000001">
    <property type="entry name" value="Putative regulator of g-protein signaling 12"/>
    <property type="match status" value="1"/>
</dbReference>
<dbReference type="SUPFAM" id="SSF48097">
    <property type="entry name" value="Regulator of G-protein signaling, RGS"/>
    <property type="match status" value="1"/>
</dbReference>
<dbReference type="STRING" id="7719.ENSCINP00000035058"/>
<dbReference type="InterPro" id="IPR044926">
    <property type="entry name" value="RGS_subdomain_2"/>
</dbReference>
<dbReference type="InParanoid" id="H2XZH4"/>
<evidence type="ECO:0000313" key="3">
    <source>
        <dbReference type="Proteomes" id="UP000008144"/>
    </source>
</evidence>
<dbReference type="Proteomes" id="UP000008144">
    <property type="component" value="Chromosome 11"/>
</dbReference>
<dbReference type="GeneTree" id="ENSGT00940000154416"/>
<dbReference type="OrthoDB" id="196547at2759"/>
<dbReference type="Pfam" id="PF00615">
    <property type="entry name" value="RGS"/>
    <property type="match status" value="1"/>
</dbReference>